<feature type="transmembrane region" description="Helical" evidence="2">
    <location>
        <begin position="317"/>
        <end position="335"/>
    </location>
</feature>
<feature type="region of interest" description="Disordered" evidence="1">
    <location>
        <begin position="1"/>
        <end position="110"/>
    </location>
</feature>
<feature type="region of interest" description="Disordered" evidence="1">
    <location>
        <begin position="193"/>
        <end position="212"/>
    </location>
</feature>
<protein>
    <submittedName>
        <fullName evidence="3">Uncharacterized protein</fullName>
    </submittedName>
</protein>
<gene>
    <name evidence="3" type="ORF">THAOC_16854</name>
</gene>
<evidence type="ECO:0000313" key="3">
    <source>
        <dbReference type="EMBL" id="EJK62532.1"/>
    </source>
</evidence>
<keyword evidence="2" id="KW-0812">Transmembrane</keyword>
<name>K0SW68_THAOC</name>
<proteinExistence type="predicted"/>
<feature type="compositionally biased region" description="Low complexity" evidence="1">
    <location>
        <begin position="67"/>
        <end position="78"/>
    </location>
</feature>
<dbReference type="eggNOG" id="ENOG502SYPH">
    <property type="taxonomic scope" value="Eukaryota"/>
</dbReference>
<keyword evidence="2" id="KW-0472">Membrane</keyword>
<sequence length="379" mass="41696">MRPNKWRRASPSPQRNVSPADEGGVSSASRQTECGTEPLENAMVIAIETDDVTAIIRGETPPPDEAPAPAETSASSPTQRRVPSPNQFTLRTRRNAGAMRSSALETPKDREDGEFGANWWFLASHSESFNSIEPMGGTHQHESPTAAAVPRNLALNERTTDRLWTDSCSRSEAVVSCEQGECSEEHVEMTSRKCQSPPHQQVPRGPVPIIPAQTHSRTRNYTRKEQKLRKQWLKRNSCGSVIEIDKRGQSIQSVDSVSTTQSGYYFVPPDQAASLSLGHLVMGSQSIDEKIDWTPQDSSYGAAVSAFGWLPKRIRKLIEGFFVIFIMTLLIYIAVKTGFQLKSSGNGNGEDTIMNDDDYYIAFSADDDLDGENDDGGGD</sequence>
<reference evidence="3 4" key="1">
    <citation type="journal article" date="2012" name="Genome Biol.">
        <title>Genome and low-iron response of an oceanic diatom adapted to chronic iron limitation.</title>
        <authorList>
            <person name="Lommer M."/>
            <person name="Specht M."/>
            <person name="Roy A.S."/>
            <person name="Kraemer L."/>
            <person name="Andreson R."/>
            <person name="Gutowska M.A."/>
            <person name="Wolf J."/>
            <person name="Bergner S.V."/>
            <person name="Schilhabel M.B."/>
            <person name="Klostermeier U.C."/>
            <person name="Beiko R.G."/>
            <person name="Rosenstiel P."/>
            <person name="Hippler M."/>
            <person name="Laroche J."/>
        </authorList>
    </citation>
    <scope>NUCLEOTIDE SEQUENCE [LARGE SCALE GENOMIC DNA]</scope>
    <source>
        <strain evidence="3 4">CCMP1005</strain>
    </source>
</reference>
<feature type="compositionally biased region" description="Polar residues" evidence="1">
    <location>
        <begin position="79"/>
        <end position="90"/>
    </location>
</feature>
<dbReference type="OrthoDB" id="49534at2759"/>
<organism evidence="3 4">
    <name type="scientific">Thalassiosira oceanica</name>
    <name type="common">Marine diatom</name>
    <dbReference type="NCBI Taxonomy" id="159749"/>
    <lineage>
        <taxon>Eukaryota</taxon>
        <taxon>Sar</taxon>
        <taxon>Stramenopiles</taxon>
        <taxon>Ochrophyta</taxon>
        <taxon>Bacillariophyta</taxon>
        <taxon>Coscinodiscophyceae</taxon>
        <taxon>Thalassiosirophycidae</taxon>
        <taxon>Thalassiosirales</taxon>
        <taxon>Thalassiosiraceae</taxon>
        <taxon>Thalassiosira</taxon>
    </lineage>
</organism>
<dbReference type="AlphaFoldDB" id="K0SW68"/>
<evidence type="ECO:0000313" key="4">
    <source>
        <dbReference type="Proteomes" id="UP000266841"/>
    </source>
</evidence>
<evidence type="ECO:0000256" key="2">
    <source>
        <dbReference type="SAM" id="Phobius"/>
    </source>
</evidence>
<keyword evidence="4" id="KW-1185">Reference proteome</keyword>
<evidence type="ECO:0000256" key="1">
    <source>
        <dbReference type="SAM" id="MobiDB-lite"/>
    </source>
</evidence>
<accession>K0SW68</accession>
<dbReference type="EMBL" id="AGNL01018799">
    <property type="protein sequence ID" value="EJK62532.1"/>
    <property type="molecule type" value="Genomic_DNA"/>
</dbReference>
<keyword evidence="2" id="KW-1133">Transmembrane helix</keyword>
<dbReference type="Proteomes" id="UP000266841">
    <property type="component" value="Unassembled WGS sequence"/>
</dbReference>
<comment type="caution">
    <text evidence="3">The sequence shown here is derived from an EMBL/GenBank/DDBJ whole genome shotgun (WGS) entry which is preliminary data.</text>
</comment>